<name>A0ABV9LV67_9ALTE</name>
<dbReference type="Proteomes" id="UP001595897">
    <property type="component" value="Unassembled WGS sequence"/>
</dbReference>
<dbReference type="EMBL" id="JBHSGU010000002">
    <property type="protein sequence ID" value="MFC4700407.1"/>
    <property type="molecule type" value="Genomic_DNA"/>
</dbReference>
<evidence type="ECO:0000313" key="1">
    <source>
        <dbReference type="EMBL" id="MFC4700407.1"/>
    </source>
</evidence>
<evidence type="ECO:0000313" key="2">
    <source>
        <dbReference type="Proteomes" id="UP001595897"/>
    </source>
</evidence>
<dbReference type="RefSeq" id="WP_382407795.1">
    <property type="nucleotide sequence ID" value="NZ_JBHSGU010000002.1"/>
</dbReference>
<sequence length="47" mass="4897">MTLLLKPSLFALAYNTWANYITASFTATALGGASTFAATPVSADKVQ</sequence>
<reference evidence="2" key="1">
    <citation type="journal article" date="2019" name="Int. J. Syst. Evol. Microbiol.">
        <title>The Global Catalogue of Microorganisms (GCM) 10K type strain sequencing project: providing services to taxonomists for standard genome sequencing and annotation.</title>
        <authorList>
            <consortium name="The Broad Institute Genomics Platform"/>
            <consortium name="The Broad Institute Genome Sequencing Center for Infectious Disease"/>
            <person name="Wu L."/>
            <person name="Ma J."/>
        </authorList>
    </citation>
    <scope>NUCLEOTIDE SEQUENCE [LARGE SCALE GENOMIC DNA]</scope>
    <source>
        <strain evidence="2">KACC 12507</strain>
    </source>
</reference>
<protein>
    <submittedName>
        <fullName evidence="1">Uncharacterized protein</fullName>
    </submittedName>
</protein>
<accession>A0ABV9LV67</accession>
<proteinExistence type="predicted"/>
<gene>
    <name evidence="1" type="ORF">ACFO4O_09580</name>
</gene>
<organism evidence="1 2">
    <name type="scientific">Glaciecola siphonariae</name>
    <dbReference type="NCBI Taxonomy" id="521012"/>
    <lineage>
        <taxon>Bacteria</taxon>
        <taxon>Pseudomonadati</taxon>
        <taxon>Pseudomonadota</taxon>
        <taxon>Gammaproteobacteria</taxon>
        <taxon>Alteromonadales</taxon>
        <taxon>Alteromonadaceae</taxon>
        <taxon>Glaciecola</taxon>
    </lineage>
</organism>
<comment type="caution">
    <text evidence="1">The sequence shown here is derived from an EMBL/GenBank/DDBJ whole genome shotgun (WGS) entry which is preliminary data.</text>
</comment>
<keyword evidence="2" id="KW-1185">Reference proteome</keyword>